<evidence type="ECO:0008006" key="11">
    <source>
        <dbReference type="Google" id="ProtNLM"/>
    </source>
</evidence>
<dbReference type="PANTHER" id="PTHR47261:SF4">
    <property type="entry name" value="C2 DOMAIN-CONTAINING PROTEIN"/>
    <property type="match status" value="1"/>
</dbReference>
<feature type="region of interest" description="Disordered" evidence="6">
    <location>
        <begin position="1"/>
        <end position="38"/>
    </location>
</feature>
<dbReference type="GO" id="GO:0008289">
    <property type="term" value="F:lipid binding"/>
    <property type="evidence" value="ECO:0007669"/>
    <property type="project" value="UniProtKB-KW"/>
</dbReference>
<keyword evidence="7" id="KW-1133">Transmembrane helix</keyword>
<reference evidence="10" key="1">
    <citation type="submission" date="2021-01" db="EMBL/GenBank/DDBJ databases">
        <authorList>
            <person name="Corre E."/>
            <person name="Pelletier E."/>
            <person name="Niang G."/>
            <person name="Scheremetjew M."/>
            <person name="Finn R."/>
            <person name="Kale V."/>
            <person name="Holt S."/>
            <person name="Cochrane G."/>
            <person name="Meng A."/>
            <person name="Brown T."/>
            <person name="Cohen L."/>
        </authorList>
    </citation>
    <scope>NUCLEOTIDE SEQUENCE</scope>
    <source>
        <strain evidence="10">CCMP1897</strain>
    </source>
</reference>
<feature type="transmembrane region" description="Helical" evidence="7">
    <location>
        <begin position="713"/>
        <end position="737"/>
    </location>
</feature>
<dbReference type="CDD" id="cd00030">
    <property type="entry name" value="C2"/>
    <property type="match status" value="1"/>
</dbReference>
<dbReference type="SMART" id="SM00239">
    <property type="entry name" value="C2"/>
    <property type="match status" value="1"/>
</dbReference>
<dbReference type="InterPro" id="IPR031468">
    <property type="entry name" value="SMP_LBD"/>
</dbReference>
<keyword evidence="3" id="KW-0445">Lipid transport</keyword>
<dbReference type="GO" id="GO:0016020">
    <property type="term" value="C:membrane"/>
    <property type="evidence" value="ECO:0007669"/>
    <property type="project" value="UniProtKB-SubCell"/>
</dbReference>
<dbReference type="InterPro" id="IPR000008">
    <property type="entry name" value="C2_dom"/>
</dbReference>
<keyword evidence="5 7" id="KW-0472">Membrane</keyword>
<comment type="subcellular location">
    <subcellularLocation>
        <location evidence="1">Membrane</location>
    </subcellularLocation>
</comment>
<evidence type="ECO:0000256" key="3">
    <source>
        <dbReference type="ARBA" id="ARBA00023055"/>
    </source>
</evidence>
<dbReference type="PROSITE" id="PS50004">
    <property type="entry name" value="C2"/>
    <property type="match status" value="1"/>
</dbReference>
<dbReference type="PANTHER" id="PTHR47261">
    <property type="entry name" value="CALCIUM-DEPENDENT LIPID-BINDING (CALB DOMAIN) FAMILY PROTEIN"/>
    <property type="match status" value="1"/>
</dbReference>
<evidence type="ECO:0000256" key="6">
    <source>
        <dbReference type="SAM" id="MobiDB-lite"/>
    </source>
</evidence>
<keyword evidence="4" id="KW-0446">Lipid-binding</keyword>
<evidence type="ECO:0000256" key="7">
    <source>
        <dbReference type="SAM" id="Phobius"/>
    </source>
</evidence>
<evidence type="ECO:0000256" key="2">
    <source>
        <dbReference type="ARBA" id="ARBA00022448"/>
    </source>
</evidence>
<evidence type="ECO:0000256" key="5">
    <source>
        <dbReference type="ARBA" id="ARBA00023136"/>
    </source>
</evidence>
<dbReference type="Pfam" id="PF00168">
    <property type="entry name" value="C2"/>
    <property type="match status" value="1"/>
</dbReference>
<feature type="region of interest" description="Disordered" evidence="6">
    <location>
        <begin position="632"/>
        <end position="676"/>
    </location>
</feature>
<keyword evidence="7" id="KW-0812">Transmembrane</keyword>
<protein>
    <recommendedName>
        <fullName evidence="11">C2 domain-containing protein</fullName>
    </recommendedName>
</protein>
<dbReference type="SUPFAM" id="SSF49562">
    <property type="entry name" value="C2 domain (Calcium/lipid-binding domain, CaLB)"/>
    <property type="match status" value="1"/>
</dbReference>
<accession>A0A7S3UBS3</accession>
<dbReference type="Gene3D" id="2.60.40.150">
    <property type="entry name" value="C2 domain"/>
    <property type="match status" value="1"/>
</dbReference>
<name>A0A7S3UBS3_9CHLO</name>
<evidence type="ECO:0000259" key="8">
    <source>
        <dbReference type="PROSITE" id="PS50004"/>
    </source>
</evidence>
<organism evidence="10">
    <name type="scientific">Picocystis salinarum</name>
    <dbReference type="NCBI Taxonomy" id="88271"/>
    <lineage>
        <taxon>Eukaryota</taxon>
        <taxon>Viridiplantae</taxon>
        <taxon>Chlorophyta</taxon>
        <taxon>Picocystophyceae</taxon>
        <taxon>Picocystales</taxon>
        <taxon>Picocystaceae</taxon>
        <taxon>Picocystis</taxon>
    </lineage>
</organism>
<dbReference type="CDD" id="cd21669">
    <property type="entry name" value="SMP_SF"/>
    <property type="match status" value="1"/>
</dbReference>
<feature type="compositionally biased region" description="Polar residues" evidence="6">
    <location>
        <begin position="636"/>
        <end position="653"/>
    </location>
</feature>
<evidence type="ECO:0000256" key="4">
    <source>
        <dbReference type="ARBA" id="ARBA00023121"/>
    </source>
</evidence>
<sequence>MAMAKAMAFRTRPRARRRTTRTVAMQGKHEGSVERTARSTASISAAVAPRKPDGELASVRTAALVVLGAVLSSAVRRARQVVAWKTLERKNEKPGKSSRAIVLYSDRSESVEWVNMCVRKVWRVYQRNLEAWFANMLQLVLDNVLKNIEKPLLIRRVEVSEFYLDHEPPLFRNMSRRTSRKDSDLNGVFDLRYTGGAHMLLTVDIGRGKGRVGNLRIPIKVYDLDVDAKIWLKIRLAPITPYVGSLSFAFAGRPNIRIQLAPYNRVQLMRIPILQDFLRQLITVSVPSMMVLPKRLEVNIPPAVTAIAEAAIGREAVMQALAMALMGSSKPEVVSSDLIEELLMEQRDAGGMSLPEKFKGELIVVLKQARGLAIRGWSVFSNPYCKLMVGTQVCESKRNRDTGGGKSWRGHPVWNQEFQFLVRDPGQQELEVHVYDSRWSLRKKYGMCHLPMSQLQEGRPMRVWLPLSPSASPESQATNEDTMLPLLRRREGGEVQLEVTYKEFVDDEYDSGYREAEAMIAAKTESITDAATAAAATTRAAEVTAAAVNALAVTKAAALKRVAQAATVLRGGEGGDKVSEMEDEDEYKDEQVDASTVVGEINELLEKAAAYEGSPHITTVHEDSIDEVDRVGTEGVSGTASSTSPESRITSPPNARKDGQSRGTSSAGSTESYTPEVEILPEVQRPGFGSNQLNEHLWDVSSINEPPTSERKLLQLLIVLVSASVVLLLILAAEIAAGGTPIL</sequence>
<dbReference type="Pfam" id="PF25669">
    <property type="entry name" value="SMP_MUG190-like"/>
    <property type="match status" value="1"/>
</dbReference>
<dbReference type="AlphaFoldDB" id="A0A7S3UBS3"/>
<feature type="compositionally biased region" description="Basic and acidic residues" evidence="6">
    <location>
        <begin position="27"/>
        <end position="37"/>
    </location>
</feature>
<dbReference type="PROSITE" id="PS51847">
    <property type="entry name" value="SMP"/>
    <property type="match status" value="1"/>
</dbReference>
<feature type="compositionally biased region" description="Polar residues" evidence="6">
    <location>
        <begin position="661"/>
        <end position="673"/>
    </location>
</feature>
<dbReference type="EMBL" id="HBIS01003789">
    <property type="protein sequence ID" value="CAE0609613.1"/>
    <property type="molecule type" value="Transcribed_RNA"/>
</dbReference>
<evidence type="ECO:0000313" key="10">
    <source>
        <dbReference type="EMBL" id="CAE0609613.1"/>
    </source>
</evidence>
<dbReference type="GO" id="GO:0006869">
    <property type="term" value="P:lipid transport"/>
    <property type="evidence" value="ECO:0007669"/>
    <property type="project" value="UniProtKB-KW"/>
</dbReference>
<proteinExistence type="predicted"/>
<feature type="region of interest" description="Disordered" evidence="6">
    <location>
        <begin position="572"/>
        <end position="593"/>
    </location>
</feature>
<gene>
    <name evidence="10" type="ORF">PSAL00342_LOCUS3432</name>
</gene>
<keyword evidence="2" id="KW-0813">Transport</keyword>
<dbReference type="InterPro" id="IPR035892">
    <property type="entry name" value="C2_domain_sf"/>
</dbReference>
<evidence type="ECO:0000256" key="1">
    <source>
        <dbReference type="ARBA" id="ARBA00004370"/>
    </source>
</evidence>
<feature type="domain" description="C2" evidence="8">
    <location>
        <begin position="343"/>
        <end position="465"/>
    </location>
</feature>
<evidence type="ECO:0000259" key="9">
    <source>
        <dbReference type="PROSITE" id="PS51847"/>
    </source>
</evidence>
<feature type="compositionally biased region" description="Basic residues" evidence="6">
    <location>
        <begin position="11"/>
        <end position="20"/>
    </location>
</feature>
<feature type="domain" description="SMP-LTD" evidence="9">
    <location>
        <begin position="107"/>
        <end position="301"/>
    </location>
</feature>